<keyword evidence="3" id="KW-1185">Reference proteome</keyword>
<dbReference type="Gramene" id="TraesLDM4D03G02422330.1">
    <property type="protein sequence ID" value="TraesLDM4D03G02422330.1"/>
    <property type="gene ID" value="TraesLDM4D03G02422330"/>
</dbReference>
<dbReference type="Gramene" id="TraesCAD_scaffold_006124_01G000200.1">
    <property type="protein sequence ID" value="TraesCAD_scaffold_006124_01G000200.1"/>
    <property type="gene ID" value="TraesCAD_scaffold_006124_01G000200"/>
</dbReference>
<reference evidence="2" key="2">
    <citation type="submission" date="2018-10" db="UniProtKB">
        <authorList>
            <consortium name="EnsemblPlants"/>
        </authorList>
    </citation>
    <scope>IDENTIFICATION</scope>
</reference>
<dbReference type="Gramene" id="TraesJAG4D03G02417800.1">
    <property type="protein sequence ID" value="TraesJAG4D03G02417800.1"/>
    <property type="gene ID" value="TraesJAG4D03G02417800"/>
</dbReference>
<evidence type="ECO:0000256" key="1">
    <source>
        <dbReference type="RuleBase" id="RU004915"/>
    </source>
</evidence>
<dbReference type="KEGG" id="taes:123095728"/>
<dbReference type="PANTHER" id="PTHR33453">
    <property type="match status" value="1"/>
</dbReference>
<dbReference type="AlphaFoldDB" id="A0A3B6JCX7"/>
<protein>
    <recommendedName>
        <fullName evidence="1">rRNA N-glycosylase</fullName>
        <ecNumber evidence="1">3.2.2.22</ecNumber>
    </recommendedName>
</protein>
<name>A0A3B6JCX7_WHEAT</name>
<dbReference type="Gramene" id="TraesARI4D03G02458850.1">
    <property type="protein sequence ID" value="TraesARI4D03G02458850.1"/>
    <property type="gene ID" value="TraesARI4D03G02458850"/>
</dbReference>
<dbReference type="SUPFAM" id="SSF56371">
    <property type="entry name" value="Ribosome inactivating proteins (RIP)"/>
    <property type="match status" value="1"/>
</dbReference>
<evidence type="ECO:0000313" key="3">
    <source>
        <dbReference type="Proteomes" id="UP000019116"/>
    </source>
</evidence>
<dbReference type="GO" id="GO:0090729">
    <property type="term" value="F:toxin activity"/>
    <property type="evidence" value="ECO:0007669"/>
    <property type="project" value="UniProtKB-KW"/>
</dbReference>
<dbReference type="PANTHER" id="PTHR33453:SF45">
    <property type="entry name" value="RRNA N-GLYCOSYLASE"/>
    <property type="match status" value="1"/>
</dbReference>
<gene>
    <name evidence="2" type="primary">LOC123095728</name>
</gene>
<accession>A0A3B6JCX7</accession>
<dbReference type="Gramene" id="TraesCLE_scaffold_029109_01G000200.1">
    <property type="protein sequence ID" value="TraesCLE_scaffold_029109_01G000200.1"/>
    <property type="gene ID" value="TraesCLE_scaffold_029109_01G000200"/>
</dbReference>
<dbReference type="InterPro" id="IPR036041">
    <property type="entry name" value="Ribosome-inact_prot_sf"/>
</dbReference>
<dbReference type="GO" id="GO:0006952">
    <property type="term" value="P:defense response"/>
    <property type="evidence" value="ECO:0007669"/>
    <property type="project" value="UniProtKB-KW"/>
</dbReference>
<dbReference type="InterPro" id="IPR001574">
    <property type="entry name" value="Ribosome_inactivat_prot"/>
</dbReference>
<dbReference type="RefSeq" id="XP_044373219.1">
    <property type="nucleotide sequence ID" value="XM_044517284.1"/>
</dbReference>
<comment type="similarity">
    <text evidence="1">Belongs to the ribosome-inactivating protein family.</text>
</comment>
<reference evidence="2" key="1">
    <citation type="submission" date="2018-08" db="EMBL/GenBank/DDBJ databases">
        <authorList>
            <person name="Rossello M."/>
        </authorList>
    </citation>
    <scope>NUCLEOTIDE SEQUENCE [LARGE SCALE GENOMIC DNA]</scope>
    <source>
        <strain evidence="2">cv. Chinese Spring</strain>
    </source>
</reference>
<dbReference type="Pfam" id="PF00161">
    <property type="entry name" value="RIP"/>
    <property type="match status" value="1"/>
</dbReference>
<dbReference type="Gramene" id="TraesWEE_scaffold_102635_01G000200.1">
    <property type="protein sequence ID" value="TraesWEE_scaffold_102635_01G000200.1"/>
    <property type="gene ID" value="TraesWEE_scaffold_102635_01G000200"/>
</dbReference>
<comment type="catalytic activity">
    <reaction evidence="1">
        <text>Endohydrolysis of the N-glycosidic bond at one specific adenosine on the 28S rRNA.</text>
        <dbReference type="EC" id="3.2.2.22"/>
    </reaction>
</comment>
<dbReference type="Gramene" id="TraesMAC4D03G02418680.1">
    <property type="protein sequence ID" value="TraesMAC4D03G02418680.1"/>
    <property type="gene ID" value="TraesMAC4D03G02418680"/>
</dbReference>
<dbReference type="EC" id="3.2.2.22" evidence="1"/>
<keyword evidence="1" id="KW-0611">Plant defense</keyword>
<dbReference type="RefSeq" id="XP_044373220.1">
    <property type="nucleotide sequence ID" value="XM_044517285.1"/>
</dbReference>
<dbReference type="Gramene" id="TraesJUL4D03G02439380.1">
    <property type="protein sequence ID" value="TraesJUL4D03G02439380.1"/>
    <property type="gene ID" value="TraesJUL4D03G02439380"/>
</dbReference>
<dbReference type="GO" id="GO:0017148">
    <property type="term" value="P:negative regulation of translation"/>
    <property type="evidence" value="ECO:0007669"/>
    <property type="project" value="UniProtKB-KW"/>
</dbReference>
<dbReference type="InterPro" id="IPR016138">
    <property type="entry name" value="Ribosome_inactivat_prot_sub1"/>
</dbReference>
<keyword evidence="1" id="KW-0800">Toxin</keyword>
<organism evidence="2">
    <name type="scientific">Triticum aestivum</name>
    <name type="common">Wheat</name>
    <dbReference type="NCBI Taxonomy" id="4565"/>
    <lineage>
        <taxon>Eukaryota</taxon>
        <taxon>Viridiplantae</taxon>
        <taxon>Streptophyta</taxon>
        <taxon>Embryophyta</taxon>
        <taxon>Tracheophyta</taxon>
        <taxon>Spermatophyta</taxon>
        <taxon>Magnoliopsida</taxon>
        <taxon>Liliopsida</taxon>
        <taxon>Poales</taxon>
        <taxon>Poaceae</taxon>
        <taxon>BOP clade</taxon>
        <taxon>Pooideae</taxon>
        <taxon>Triticodae</taxon>
        <taxon>Triticeae</taxon>
        <taxon>Triticinae</taxon>
        <taxon>Triticum</taxon>
    </lineage>
</organism>
<dbReference type="Gramene" id="TraesNOR4D03G02438360.1">
    <property type="protein sequence ID" value="TraesNOR4D03G02438360.1"/>
    <property type="gene ID" value="TraesNOR4D03G02438360"/>
</dbReference>
<keyword evidence="1" id="KW-0652">Protein synthesis inhibitor</keyword>
<dbReference type="OMA" id="RCQDSIM"/>
<dbReference type="Gramene" id="TraesCS4D03G0045500.1">
    <property type="protein sequence ID" value="TraesCS4D03G0045500.1.CDS"/>
    <property type="gene ID" value="TraesCS4D03G0045500"/>
</dbReference>
<dbReference type="EnsemblPlants" id="TraesCS4D02G027400.1">
    <property type="protein sequence ID" value="TraesCS4D02G027400.1"/>
    <property type="gene ID" value="TraesCS4D02G027400"/>
</dbReference>
<proteinExistence type="inferred from homology"/>
<dbReference type="Gramene" id="TraesROB_scaffold_006469_01G000200.1">
    <property type="protein sequence ID" value="TraesROB_scaffold_006469_01G000200.1"/>
    <property type="gene ID" value="TraesROB_scaffold_006469_01G000200"/>
</dbReference>
<dbReference type="Gramene" id="TraesRN4D0100047800.1">
    <property type="protein sequence ID" value="TraesRN4D0100047800.1"/>
    <property type="gene ID" value="TraesRN4D0100047800"/>
</dbReference>
<dbReference type="Gramene" id="TraesSYM4D03G02447400.1">
    <property type="protein sequence ID" value="TraesSYM4D03G02447400.1"/>
    <property type="gene ID" value="TraesSYM4D03G02447400"/>
</dbReference>
<evidence type="ECO:0000313" key="2">
    <source>
        <dbReference type="EnsemblPlants" id="TraesCS4D02G027400.1"/>
    </source>
</evidence>
<dbReference type="GO" id="GO:0030598">
    <property type="term" value="F:rRNA N-glycosylase activity"/>
    <property type="evidence" value="ECO:0007669"/>
    <property type="project" value="UniProtKB-EC"/>
</dbReference>
<dbReference type="Gramene" id="TraesCS4D02G027400.1">
    <property type="protein sequence ID" value="TraesCS4D02G027400.1"/>
    <property type="gene ID" value="TraesCS4D02G027400"/>
</dbReference>
<dbReference type="Gene3D" id="3.40.420.10">
    <property type="entry name" value="Ricin (A subunit), domain 1"/>
    <property type="match status" value="1"/>
</dbReference>
<dbReference type="GeneID" id="123095728"/>
<dbReference type="Gramene" id="TraesSTA4D03G02415580.1">
    <property type="protein sequence ID" value="TraesSTA4D03G02415580.1"/>
    <property type="gene ID" value="TraesSTA4D03G02415580"/>
</dbReference>
<keyword evidence="1" id="KW-0378">Hydrolase</keyword>
<dbReference type="SMR" id="A0A3B6JCX7"/>
<dbReference type="Proteomes" id="UP000019116">
    <property type="component" value="Chromosome 4D"/>
</dbReference>
<dbReference type="Gramene" id="TraesLAC4D03G02373820.1">
    <property type="protein sequence ID" value="TraesLAC4D03G02373820.1"/>
    <property type="gene ID" value="TraesLAC4D03G02373820"/>
</dbReference>
<dbReference type="OrthoDB" id="10287395at2759"/>
<sequence>MDWEEAATLQVEAVAAAAVDLSPVEAVAAAEEVEADTSVNRSIVNNQRLTPIAKLLITLVGVVIAFQPASAIKIPESINGVPLIGMEADLEDYARLAREGRRVAKMRSPFTMSREGLPVLENQTGVAKPPPAWLYNKIVNGHDQVVFLIRSDNLYIGGYINPQGIIHSFAQYSSMLPGSISLGIGGSYRDLVGRRSNLANLDLGKRAMKRALKILSRYKHGVSDFFQMTTSLARYSVVLCEAQRFTEIHESLLDKWNSRTGYYIQRPKELLVSWASLSCGVLEKWKPTLKYGKTYYYETLWNYDNVRFKLRTSKTGAPYLLRLLIKGKRCQDSIMGWGHRP</sequence>